<dbReference type="KEGG" id="nai:NECAME_06901"/>
<organism evidence="1 2">
    <name type="scientific">Necator americanus</name>
    <name type="common">Human hookworm</name>
    <dbReference type="NCBI Taxonomy" id="51031"/>
    <lineage>
        <taxon>Eukaryota</taxon>
        <taxon>Metazoa</taxon>
        <taxon>Ecdysozoa</taxon>
        <taxon>Nematoda</taxon>
        <taxon>Chromadorea</taxon>
        <taxon>Rhabditida</taxon>
        <taxon>Rhabditina</taxon>
        <taxon>Rhabditomorpha</taxon>
        <taxon>Strongyloidea</taxon>
        <taxon>Ancylostomatidae</taxon>
        <taxon>Bunostominae</taxon>
        <taxon>Necator</taxon>
    </lineage>
</organism>
<evidence type="ECO:0000313" key="1">
    <source>
        <dbReference type="EMBL" id="ETN84339.1"/>
    </source>
</evidence>
<name>W2TRQ1_NECAM</name>
<sequence length="194" mass="22476">MECISKVCIRPEFDDFTFLAHLYSTELVSLDPRENNESGTFLEKKSVGFKSMYPPGDFDQVEVSLWKVCIFGGKSYIISLQPLYRFAELCSPPRSQLKKLKSEPLRYAGEQTEPLLVRSVVRTDTSIVTSRILMATDLHLFLLVLMFFRARKSSILKDRMDIDTIGEVCVKRPWLFLAPEIRRRFIDDKGRLLQ</sequence>
<keyword evidence="2" id="KW-1185">Reference proteome</keyword>
<reference evidence="2" key="1">
    <citation type="journal article" date="2014" name="Nat. Genet.">
        <title>Genome of the human hookworm Necator americanus.</title>
        <authorList>
            <person name="Tang Y.T."/>
            <person name="Gao X."/>
            <person name="Rosa B.A."/>
            <person name="Abubucker S."/>
            <person name="Hallsworth-Pepin K."/>
            <person name="Martin J."/>
            <person name="Tyagi R."/>
            <person name="Heizer E."/>
            <person name="Zhang X."/>
            <person name="Bhonagiri-Palsikar V."/>
            <person name="Minx P."/>
            <person name="Warren W.C."/>
            <person name="Wang Q."/>
            <person name="Zhan B."/>
            <person name="Hotez P.J."/>
            <person name="Sternberg P.W."/>
            <person name="Dougall A."/>
            <person name="Gaze S.T."/>
            <person name="Mulvenna J."/>
            <person name="Sotillo J."/>
            <person name="Ranganathan S."/>
            <person name="Rabelo E.M."/>
            <person name="Wilson R.K."/>
            <person name="Felgner P.L."/>
            <person name="Bethony J."/>
            <person name="Hawdon J.M."/>
            <person name="Gasser R.B."/>
            <person name="Loukas A."/>
            <person name="Mitreva M."/>
        </authorList>
    </citation>
    <scope>NUCLEOTIDE SEQUENCE [LARGE SCALE GENOMIC DNA]</scope>
</reference>
<accession>W2TRQ1</accession>
<dbReference type="Proteomes" id="UP000053676">
    <property type="component" value="Unassembled WGS sequence"/>
</dbReference>
<dbReference type="AlphaFoldDB" id="W2TRQ1"/>
<dbReference type="EMBL" id="KI657953">
    <property type="protein sequence ID" value="ETN84339.1"/>
    <property type="molecule type" value="Genomic_DNA"/>
</dbReference>
<proteinExistence type="predicted"/>
<gene>
    <name evidence="1" type="ORF">NECAME_06901</name>
</gene>
<protein>
    <submittedName>
        <fullName evidence="1">Uncharacterized protein</fullName>
    </submittedName>
</protein>
<evidence type="ECO:0000313" key="2">
    <source>
        <dbReference type="Proteomes" id="UP000053676"/>
    </source>
</evidence>